<dbReference type="Gene3D" id="3.40.50.1820">
    <property type="entry name" value="alpha/beta hydrolase"/>
    <property type="match status" value="1"/>
</dbReference>
<gene>
    <name evidence="2" type="ORF">G3R48_15045</name>
</gene>
<accession>A0ABS5I5J2</accession>
<dbReference type="SUPFAM" id="SSF53474">
    <property type="entry name" value="alpha/beta-Hydrolases"/>
    <property type="match status" value="1"/>
</dbReference>
<dbReference type="PANTHER" id="PTHR11614">
    <property type="entry name" value="PHOSPHOLIPASE-RELATED"/>
    <property type="match status" value="1"/>
</dbReference>
<reference evidence="2 3" key="1">
    <citation type="submission" date="2020-02" db="EMBL/GenBank/DDBJ databases">
        <title>Shewanella WXL01 sp. nov., a marine bacterium isolated from green algae in Luhuitou Fringing Reef (Northern South China Sea).</title>
        <authorList>
            <person name="Wang X."/>
        </authorList>
    </citation>
    <scope>NUCLEOTIDE SEQUENCE [LARGE SCALE GENOMIC DNA]</scope>
    <source>
        <strain evidence="2 3">MCCC 1A01895</strain>
    </source>
</reference>
<name>A0ABS5I5J2_9GAMM</name>
<keyword evidence="2" id="KW-0378">Hydrolase</keyword>
<comment type="caution">
    <text evidence="2">The sequence shown here is derived from an EMBL/GenBank/DDBJ whole genome shotgun (WGS) entry which is preliminary data.</text>
</comment>
<evidence type="ECO:0000259" key="1">
    <source>
        <dbReference type="Pfam" id="PF12146"/>
    </source>
</evidence>
<dbReference type="InterPro" id="IPR022742">
    <property type="entry name" value="Hydrolase_4"/>
</dbReference>
<dbReference type="EMBL" id="JAAIKR010000018">
    <property type="protein sequence ID" value="MBR9729293.1"/>
    <property type="molecule type" value="Genomic_DNA"/>
</dbReference>
<sequence length="324" mass="37551">MQNYTFSSEAQFNTPEQNTFWQQVTQATLLTQDNISLAYAYIRHPNNNKAVVISNGRVESYLKYQELMYDLYQQGYSVYTLDHRGQGLSQRQTHNPHQGFVKRFEDYVVDLSDFIKQIVLGQQHQQLNLLAHSMGSTVATLLLAQQPHWFNCAVFSSPMFGIKLPLNANFILWLAKLLDSCQLKEGLYQCNYVLGGKDYSPIKFESNHLSHSRKRYYRFRELFTEYPKIQLGAPTNHWLLEAIEAAEQCVNLSRSITTPRLILQAEQEKIVCNQAQNRSLNQYCQKVVIKNAYHEMFIESDSARNQALTAMFDFFTSHSTTTEI</sequence>
<organism evidence="2 3">
    <name type="scientific">Shewanella intestini</name>
    <dbReference type="NCBI Taxonomy" id="2017544"/>
    <lineage>
        <taxon>Bacteria</taxon>
        <taxon>Pseudomonadati</taxon>
        <taxon>Pseudomonadota</taxon>
        <taxon>Gammaproteobacteria</taxon>
        <taxon>Alteromonadales</taxon>
        <taxon>Shewanellaceae</taxon>
        <taxon>Shewanella</taxon>
    </lineage>
</organism>
<dbReference type="Proteomes" id="UP000811844">
    <property type="component" value="Unassembled WGS sequence"/>
</dbReference>
<feature type="domain" description="Serine aminopeptidase S33" evidence="1">
    <location>
        <begin position="47"/>
        <end position="301"/>
    </location>
</feature>
<evidence type="ECO:0000313" key="2">
    <source>
        <dbReference type="EMBL" id="MBR9729293.1"/>
    </source>
</evidence>
<protein>
    <submittedName>
        <fullName evidence="2">Alpha/beta fold hydrolase</fullName>
    </submittedName>
</protein>
<dbReference type="Pfam" id="PF12146">
    <property type="entry name" value="Hydrolase_4"/>
    <property type="match status" value="1"/>
</dbReference>
<keyword evidence="3" id="KW-1185">Reference proteome</keyword>
<dbReference type="GO" id="GO:0016787">
    <property type="term" value="F:hydrolase activity"/>
    <property type="evidence" value="ECO:0007669"/>
    <property type="project" value="UniProtKB-KW"/>
</dbReference>
<dbReference type="InterPro" id="IPR051044">
    <property type="entry name" value="MAG_DAG_Lipase"/>
</dbReference>
<dbReference type="InterPro" id="IPR029058">
    <property type="entry name" value="AB_hydrolase_fold"/>
</dbReference>
<dbReference type="RefSeq" id="WP_153666047.1">
    <property type="nucleotide sequence ID" value="NZ_JAAIKR010000018.1"/>
</dbReference>
<proteinExistence type="predicted"/>
<evidence type="ECO:0000313" key="3">
    <source>
        <dbReference type="Proteomes" id="UP000811844"/>
    </source>
</evidence>